<feature type="region of interest" description="Disordered" evidence="8">
    <location>
        <begin position="1"/>
        <end position="32"/>
    </location>
</feature>
<dbReference type="GO" id="GO:0005643">
    <property type="term" value="C:nuclear pore"/>
    <property type="evidence" value="ECO:0007669"/>
    <property type="project" value="UniProtKB-SubCell"/>
</dbReference>
<dbReference type="Pfam" id="PF00638">
    <property type="entry name" value="Ran_BP1"/>
    <property type="match status" value="1"/>
</dbReference>
<evidence type="ECO:0000256" key="4">
    <source>
        <dbReference type="ARBA" id="ARBA00022927"/>
    </source>
</evidence>
<feature type="compositionally biased region" description="Low complexity" evidence="8">
    <location>
        <begin position="296"/>
        <end position="325"/>
    </location>
</feature>
<evidence type="ECO:0000313" key="12">
    <source>
        <dbReference type="Proteomes" id="UP001295423"/>
    </source>
</evidence>
<feature type="compositionally biased region" description="Polar residues" evidence="8">
    <location>
        <begin position="341"/>
        <end position="350"/>
    </location>
</feature>
<feature type="compositionally biased region" description="Basic and acidic residues" evidence="8">
    <location>
        <begin position="326"/>
        <end position="339"/>
    </location>
</feature>
<evidence type="ECO:0000256" key="8">
    <source>
        <dbReference type="SAM" id="MobiDB-lite"/>
    </source>
</evidence>
<dbReference type="AlphaFoldDB" id="A0AAD2CMJ2"/>
<comment type="subcellular location">
    <subcellularLocation>
        <location evidence="1">Nucleus</location>
        <location evidence="1">Nuclear pore complex</location>
    </subcellularLocation>
</comment>
<keyword evidence="6" id="KW-0906">Nuclear pore complex</keyword>
<keyword evidence="5" id="KW-0811">Translocation</keyword>
<protein>
    <recommendedName>
        <fullName evidence="13">RanBD1 domain-containing protein</fullName>
    </recommendedName>
</protein>
<dbReference type="GO" id="GO:0015031">
    <property type="term" value="P:protein transport"/>
    <property type="evidence" value="ECO:0007669"/>
    <property type="project" value="UniProtKB-KW"/>
</dbReference>
<dbReference type="EMBL" id="CAKOGP040000557">
    <property type="protein sequence ID" value="CAJ1936199.1"/>
    <property type="molecule type" value="Genomic_DNA"/>
</dbReference>
<keyword evidence="4" id="KW-0653">Protein transport</keyword>
<evidence type="ECO:0000256" key="6">
    <source>
        <dbReference type="ARBA" id="ARBA00023132"/>
    </source>
</evidence>
<feature type="domain" description="Nuclear pore complex NUP2/50/61" evidence="10">
    <location>
        <begin position="9"/>
        <end position="88"/>
    </location>
</feature>
<evidence type="ECO:0000256" key="1">
    <source>
        <dbReference type="ARBA" id="ARBA00004567"/>
    </source>
</evidence>
<proteinExistence type="predicted"/>
<dbReference type="InterPro" id="IPR011993">
    <property type="entry name" value="PH-like_dom_sf"/>
</dbReference>
<evidence type="ECO:0000256" key="3">
    <source>
        <dbReference type="ARBA" id="ARBA00022816"/>
    </source>
</evidence>
<name>A0AAD2CMJ2_9STRA</name>
<evidence type="ECO:0008006" key="13">
    <source>
        <dbReference type="Google" id="ProtNLM"/>
    </source>
</evidence>
<feature type="region of interest" description="Disordered" evidence="8">
    <location>
        <begin position="265"/>
        <end position="351"/>
    </location>
</feature>
<dbReference type="GO" id="GO:0051028">
    <property type="term" value="P:mRNA transport"/>
    <property type="evidence" value="ECO:0007669"/>
    <property type="project" value="UniProtKB-KW"/>
</dbReference>
<accession>A0AAD2CMJ2</accession>
<reference evidence="11" key="1">
    <citation type="submission" date="2023-08" db="EMBL/GenBank/DDBJ databases">
        <authorList>
            <person name="Audoor S."/>
            <person name="Bilcke G."/>
        </authorList>
    </citation>
    <scope>NUCLEOTIDE SEQUENCE</scope>
</reference>
<feature type="region of interest" description="Disordered" evidence="8">
    <location>
        <begin position="50"/>
        <end position="74"/>
    </location>
</feature>
<evidence type="ECO:0000256" key="2">
    <source>
        <dbReference type="ARBA" id="ARBA00022448"/>
    </source>
</evidence>
<evidence type="ECO:0000259" key="9">
    <source>
        <dbReference type="Pfam" id="PF00638"/>
    </source>
</evidence>
<dbReference type="InterPro" id="IPR000156">
    <property type="entry name" value="Ran_bind_dom"/>
</dbReference>
<evidence type="ECO:0000313" key="11">
    <source>
        <dbReference type="EMBL" id="CAJ1936199.1"/>
    </source>
</evidence>
<evidence type="ECO:0000259" key="10">
    <source>
        <dbReference type="Pfam" id="PF08911"/>
    </source>
</evidence>
<feature type="compositionally biased region" description="Low complexity" evidence="8">
    <location>
        <begin position="56"/>
        <end position="70"/>
    </location>
</feature>
<feature type="domain" description="RanBD1" evidence="9">
    <location>
        <begin position="347"/>
        <end position="461"/>
    </location>
</feature>
<dbReference type="Pfam" id="PF08911">
    <property type="entry name" value="NUP50"/>
    <property type="match status" value="1"/>
</dbReference>
<dbReference type="Proteomes" id="UP001295423">
    <property type="component" value="Unassembled WGS sequence"/>
</dbReference>
<organism evidence="11 12">
    <name type="scientific">Cylindrotheca closterium</name>
    <dbReference type="NCBI Taxonomy" id="2856"/>
    <lineage>
        <taxon>Eukaryota</taxon>
        <taxon>Sar</taxon>
        <taxon>Stramenopiles</taxon>
        <taxon>Ochrophyta</taxon>
        <taxon>Bacillariophyta</taxon>
        <taxon>Bacillariophyceae</taxon>
        <taxon>Bacillariophycidae</taxon>
        <taxon>Bacillariales</taxon>
        <taxon>Bacillariaceae</taxon>
        <taxon>Cylindrotheca</taxon>
    </lineage>
</organism>
<feature type="compositionally biased region" description="Low complexity" evidence="8">
    <location>
        <begin position="265"/>
        <end position="283"/>
    </location>
</feature>
<keyword evidence="7" id="KW-0539">Nucleus</keyword>
<keyword evidence="12" id="KW-1185">Reference proteome</keyword>
<keyword evidence="3" id="KW-0509">mRNA transport</keyword>
<dbReference type="InterPro" id="IPR015007">
    <property type="entry name" value="NUP2/50/61"/>
</dbReference>
<keyword evidence="2" id="KW-0813">Transport</keyword>
<dbReference type="Gene3D" id="2.30.29.30">
    <property type="entry name" value="Pleckstrin-homology domain (PH domain)/Phosphotyrosine-binding domain (PTB)"/>
    <property type="match status" value="1"/>
</dbReference>
<evidence type="ECO:0000256" key="7">
    <source>
        <dbReference type="ARBA" id="ARBA00023242"/>
    </source>
</evidence>
<feature type="compositionally biased region" description="Low complexity" evidence="8">
    <location>
        <begin position="18"/>
        <end position="32"/>
    </location>
</feature>
<comment type="caution">
    <text evidence="11">The sequence shown here is derived from an EMBL/GenBank/DDBJ whole genome shotgun (WGS) entry which is preliminary data.</text>
</comment>
<gene>
    <name evidence="11" type="ORF">CYCCA115_LOCUS5072</name>
</gene>
<sequence length="466" mass="48048">MGKRGNDMSQLSKEEYEAAMAGDSSSSGDGFARASANVLSGRRILRTGSKWKKAKAAAASPSASSSVAPSLGGAATGTATSNPFSNFSFTKASTSTSLTAPSIAAKAQTSSLGNNSSKPAFAMPSLPAYNSSNSNKALSLSQSLLSSTTTMQQSSSAQSDNSQLSKGFKNFIAKQDIRADWSLPMNRYIDTYNNLKGSKQSSTTSLATSVDSAAVTTNTTLNFGSFGGTSNTSAIASTGASSALGKPLFPPPSNAPAPSLFSFGSTSASGGSSTSTKPTFSFGNPVTSSPAPAPSPSAGFGFAFGGKTESTGSTTIGTPTASTTPSEKENQDSTNKGEEGGSSTQQSADNDWNEVYSTKVKVYHHRDKGTQFAKGDLKLQELKSDVGIKRMVMRDIAGKVTLNVAVSSGMEFKKIKEKANSGRVVARISFVGIRDGDHGAETLSIVCKAELQDELYGKLVEMSTQG</sequence>
<feature type="compositionally biased region" description="Basic and acidic residues" evidence="8">
    <location>
        <begin position="1"/>
        <end position="16"/>
    </location>
</feature>
<dbReference type="SUPFAM" id="SSF50729">
    <property type="entry name" value="PH domain-like"/>
    <property type="match status" value="1"/>
</dbReference>
<evidence type="ECO:0000256" key="5">
    <source>
        <dbReference type="ARBA" id="ARBA00023010"/>
    </source>
</evidence>